<protein>
    <submittedName>
        <fullName evidence="9">Uncharacterized protein</fullName>
    </submittedName>
</protein>
<dbReference type="GO" id="GO:0003677">
    <property type="term" value="F:DNA binding"/>
    <property type="evidence" value="ECO:0007669"/>
    <property type="project" value="UniProtKB-KW"/>
</dbReference>
<comment type="subcellular location">
    <subcellularLocation>
        <location evidence="1">Nucleus</location>
    </subcellularLocation>
</comment>
<feature type="region of interest" description="Disordered" evidence="8">
    <location>
        <begin position="1812"/>
        <end position="1902"/>
    </location>
</feature>
<keyword evidence="7" id="KW-0539">Nucleus</keyword>
<keyword evidence="10" id="KW-1185">Reference proteome</keyword>
<feature type="compositionally biased region" description="Basic and acidic residues" evidence="8">
    <location>
        <begin position="546"/>
        <end position="555"/>
    </location>
</feature>
<feature type="compositionally biased region" description="Basic residues" evidence="8">
    <location>
        <begin position="1885"/>
        <end position="1899"/>
    </location>
</feature>
<feature type="region of interest" description="Disordered" evidence="8">
    <location>
        <begin position="1941"/>
        <end position="1974"/>
    </location>
</feature>
<feature type="compositionally biased region" description="Polar residues" evidence="8">
    <location>
        <begin position="124"/>
        <end position="133"/>
    </location>
</feature>
<evidence type="ECO:0000256" key="5">
    <source>
        <dbReference type="ARBA" id="ARBA00022840"/>
    </source>
</evidence>
<feature type="compositionally biased region" description="Basic and acidic residues" evidence="8">
    <location>
        <begin position="1447"/>
        <end position="1472"/>
    </location>
</feature>
<feature type="compositionally biased region" description="Polar residues" evidence="8">
    <location>
        <begin position="1847"/>
        <end position="1857"/>
    </location>
</feature>
<feature type="region of interest" description="Disordered" evidence="8">
    <location>
        <begin position="471"/>
        <end position="526"/>
    </location>
</feature>
<dbReference type="GO" id="GO:0005634">
    <property type="term" value="C:nucleus"/>
    <property type="evidence" value="ECO:0007669"/>
    <property type="project" value="UniProtKB-SubCell"/>
</dbReference>
<dbReference type="Proteomes" id="UP001153714">
    <property type="component" value="Chromosome 8"/>
</dbReference>
<keyword evidence="5" id="KW-0067">ATP-binding</keyword>
<dbReference type="InterPro" id="IPR027417">
    <property type="entry name" value="P-loop_NTPase"/>
</dbReference>
<evidence type="ECO:0000256" key="2">
    <source>
        <dbReference type="ARBA" id="ARBA00007025"/>
    </source>
</evidence>
<dbReference type="Gene3D" id="3.40.50.10810">
    <property type="entry name" value="Tandem AAA-ATPase domain"/>
    <property type="match status" value="1"/>
</dbReference>
<feature type="region of interest" description="Disordered" evidence="8">
    <location>
        <begin position="1751"/>
        <end position="1800"/>
    </location>
</feature>
<feature type="compositionally biased region" description="Basic and acidic residues" evidence="8">
    <location>
        <begin position="1776"/>
        <end position="1795"/>
    </location>
</feature>
<feature type="compositionally biased region" description="Polar residues" evidence="8">
    <location>
        <begin position="169"/>
        <end position="184"/>
    </location>
</feature>
<keyword evidence="4" id="KW-0378">Hydrolase</keyword>
<feature type="compositionally biased region" description="Polar residues" evidence="8">
    <location>
        <begin position="1812"/>
        <end position="1825"/>
    </location>
</feature>
<feature type="region of interest" description="Disordered" evidence="8">
    <location>
        <begin position="95"/>
        <end position="250"/>
    </location>
</feature>
<evidence type="ECO:0000256" key="7">
    <source>
        <dbReference type="ARBA" id="ARBA00023242"/>
    </source>
</evidence>
<feature type="region of interest" description="Disordered" evidence="8">
    <location>
        <begin position="1419"/>
        <end position="1478"/>
    </location>
</feature>
<feature type="compositionally biased region" description="Polar residues" evidence="8">
    <location>
        <begin position="205"/>
        <end position="217"/>
    </location>
</feature>
<dbReference type="InterPro" id="IPR038718">
    <property type="entry name" value="SNF2-like_sf"/>
</dbReference>
<accession>A0A9N9WLL7</accession>
<evidence type="ECO:0000256" key="8">
    <source>
        <dbReference type="SAM" id="MobiDB-lite"/>
    </source>
</evidence>
<evidence type="ECO:0000256" key="3">
    <source>
        <dbReference type="ARBA" id="ARBA00022741"/>
    </source>
</evidence>
<evidence type="ECO:0000256" key="4">
    <source>
        <dbReference type="ARBA" id="ARBA00022806"/>
    </source>
</evidence>
<organism evidence="9 10">
    <name type="scientific">Diatraea saccharalis</name>
    <name type="common">sugarcane borer</name>
    <dbReference type="NCBI Taxonomy" id="40085"/>
    <lineage>
        <taxon>Eukaryota</taxon>
        <taxon>Metazoa</taxon>
        <taxon>Ecdysozoa</taxon>
        <taxon>Arthropoda</taxon>
        <taxon>Hexapoda</taxon>
        <taxon>Insecta</taxon>
        <taxon>Pterygota</taxon>
        <taxon>Neoptera</taxon>
        <taxon>Endopterygota</taxon>
        <taxon>Lepidoptera</taxon>
        <taxon>Glossata</taxon>
        <taxon>Ditrysia</taxon>
        <taxon>Pyraloidea</taxon>
        <taxon>Crambidae</taxon>
        <taxon>Crambinae</taxon>
        <taxon>Diatraea</taxon>
    </lineage>
</organism>
<keyword evidence="4" id="KW-0347">Helicase</keyword>
<dbReference type="OrthoDB" id="7474328at2759"/>
<keyword evidence="6" id="KW-0238">DNA-binding</keyword>
<dbReference type="GO" id="GO:0016887">
    <property type="term" value="F:ATP hydrolysis activity"/>
    <property type="evidence" value="ECO:0007669"/>
    <property type="project" value="InterPro"/>
</dbReference>
<feature type="compositionally biased region" description="Acidic residues" evidence="8">
    <location>
        <begin position="476"/>
        <end position="492"/>
    </location>
</feature>
<dbReference type="EMBL" id="OU893339">
    <property type="protein sequence ID" value="CAG9795835.1"/>
    <property type="molecule type" value="Genomic_DNA"/>
</dbReference>
<dbReference type="PANTHER" id="PTHR45797:SF3">
    <property type="entry name" value="TRANSCRIPTIONAL REGULATOR ATRX HOMOLOG"/>
    <property type="match status" value="1"/>
</dbReference>
<name>A0A9N9WLL7_9NEOP</name>
<sequence>MSEEIDLNTNNLCTTEDAFEKFQAISMYEEDEFITLSDLVSPRQEVSDQGDLNDIRYENEVILDSQLEEQVPEVNSTIELGPDENKVVEECSSLPKEYTTECSSSIERAQETRPKKGRRKKTQQNDSILTVNHTHNEQQEILTLDDKQYQSTPPPSTPQRRRGRKPKQNKQVIDNVSITGTTLNDTEKVDNSMQIIPANIDDIESQNTSTENENFSGSPYPKRRGRPKKKHQVKNIDLPKEENNTLKTEEGVSEIIEAKDFMTSDESNLTQKVTKKGKRKQQLSVEKDFHEEIDTMDTEPTFSGQSLELEKCSNTVPIKPIKGPKKPRKSKKHQNKNTLIKDPTETDFKKTLSEEDFGDDISLSKLKETLEPPNGVSLETQNTEEMLNDSTNVPCSVTEKTELMEIEIKEIKTINSDLPTVVEPDLNTTIDIKENKQEISVNDIENKEDINDSLLIEDISKRPMRRRARKTFHYDEDSDEDPFANVELSEDDEPKRGKKSGKYYSDDEYIPGGKKHGSISSSDASDSDIDAVVNEFNSKLKRKRQRLDVSTDKSPKKYGKKTKCEKDKSLEVKTITPDTSLILEDDIEVCLQSSLIKANEDSKQKLGWGASNEFENFIAKRIQGTDIKIKKASSVQPLEIPVIDPNDAKKTKETSTQTARVHTTSAEVQTSVPYDIPMKDNVPLTIEQTEKACEFLKGIVKTTAELGQLMTQKSEDFISKKINTSHVTDTFKMDYCVRKSFLLFKLAKHNLMQMEEDLSKRYDEFLKDNDLVKHREKPKELLSTKKSDDGDSDCEIIDAPPIVLQKPKKENTKPKFNPKTVFLNKELSIKIAKKPSEEKKLEIKGRHTVWISDSVMVKKVKPTQSFLAKGSRKKKPPDYITIEMVNNFFKEYNRKQALLACAPFVTTEWLYSFNENVVCSYFVTKCDEYSSGSVSEIPSDSELDSNNETIIINPKNMSIQHSNNELKTYNVSTLFSLCTQVLQRQLNLTTSKPYDKSVNKQGLNNRQVLHSLNYMCLKNIKLHITPNLSLEDLEKRENRNALPLLTLCFNKITEAMDNHYHELHKDSNPKSQCYNLDLQLSKDELHPVNNFPPQNVKSLFTLCVTFMQKQLQFKNVDDYQRHLSKKVEIEPNTLKHITFKIIANLINTDNVNIINNMGKVKTLSNLCFQIVKKCLSGYEERTTKECLTINSINRLTEEAYFNIEEGREGLTENDDYYADEDTNFYEDETEDNDFSNFDEISNTEVNSWISQVEVKEFRSIPNKLTETVRSTEEQRTSPITEDATVITARIKIEPEEEPENIDPSIIKTEPLHNLDEMTIIPESIMTNSISTGNDFTNDQVQGKNSASYDVDSFETFVKSNKLMNALSEHDDFPEIFSQSASRIRRQFEPDWDTENDMAMSLLVPQTFEPMHIENAKDRLMESSGDENNSTKKPAGKKKLDKRKGKLKKVDQKPDKQLSTEKVVAKENPKEKQPAPNEIAVLTRRMREKIRQEEKKIASSDSETENGITSKKFKEINNILSKKTKETLKEASKTKQKNSKTKDDEIQCNNVDSTQQINDQKKCYSPDPNSVQFTGFSAVDQNEGFNYQKYMKYVYDKILPTVSGESKSETNKPIINPDEPVELLECEPTMPIFDNEDTMITSNIVPHEEILVEKTAAAIKRDDRSLPYKLRHGWKCYQLQSNDTKLYEDAQIVLEKLPESFVETYFTYQNISYRDKEDDEVDRLINLQTLNRSKDIRDKGKPKSRLLLQDQISEDNHNDSKAISPVNFDEVVPSDDEGNHAKKKNENISAKREGKSKTKLLSQELTCSRTVSEGNFNDSRAASPTYSDYHELTPSEDENANVEDKVCSPNNNSENTLAKSSLMDDDKDSDNDTKVKIEPDEDVMQRKIKKKPKIGPKSKVKKTEPIDSESFMLTADKMMNRELNLLHAPILPVEEAQKTPLKCPVTRSKQRSANKSATDHKRVKEEDGGSSSEEEKKQWFTIKEKLLKKMINKKDTTRVLSRELFGDVSNDSTHQGKGRNTAYFKGRRNIRKVLDKKCLAKSTVLANMEEFERKRRLNMRQSKLRELLGCEEGVNVLVINDEVCLEYDFEMQRPIVTIHPFFTKVMKAHQYEGVKFMWDACFESLEDIKSGHPGGGCILAHCMGLGKTLQVLALLHTQEQPGAWEIVRYPLLALEATNLLRSSELFPPSMIEGIDFKRVHAPQDSRIEPSTD</sequence>
<dbReference type="PANTHER" id="PTHR45797">
    <property type="entry name" value="RAD54-LIKE"/>
    <property type="match status" value="1"/>
</dbReference>
<dbReference type="SUPFAM" id="SSF52540">
    <property type="entry name" value="P-loop containing nucleoside triphosphate hydrolases"/>
    <property type="match status" value="1"/>
</dbReference>
<reference evidence="9" key="1">
    <citation type="submission" date="2021-12" db="EMBL/GenBank/DDBJ databases">
        <authorList>
            <person name="King R."/>
        </authorList>
    </citation>
    <scope>NUCLEOTIDE SEQUENCE</scope>
</reference>
<feature type="compositionally biased region" description="Basic and acidic residues" evidence="8">
    <location>
        <begin position="237"/>
        <end position="250"/>
    </location>
</feature>
<evidence type="ECO:0000256" key="6">
    <source>
        <dbReference type="ARBA" id="ARBA00023125"/>
    </source>
</evidence>
<feature type="region of interest" description="Disordered" evidence="8">
    <location>
        <begin position="264"/>
        <end position="283"/>
    </location>
</feature>
<feature type="compositionally biased region" description="Basic residues" evidence="8">
    <location>
        <begin position="159"/>
        <end position="168"/>
    </location>
</feature>
<keyword evidence="3" id="KW-0547">Nucleotide-binding</keyword>
<feature type="compositionally biased region" description="Polar residues" evidence="8">
    <location>
        <begin position="298"/>
        <end position="316"/>
    </location>
</feature>
<dbReference type="InterPro" id="IPR044574">
    <property type="entry name" value="ARIP4-like"/>
</dbReference>
<feature type="compositionally biased region" description="Basic and acidic residues" evidence="8">
    <location>
        <begin position="1956"/>
        <end position="1974"/>
    </location>
</feature>
<feature type="compositionally biased region" description="Basic residues" evidence="8">
    <location>
        <begin position="322"/>
        <end position="335"/>
    </location>
</feature>
<feature type="compositionally biased region" description="Basic residues" evidence="8">
    <location>
        <begin position="1433"/>
        <end position="1446"/>
    </location>
</feature>
<evidence type="ECO:0000313" key="9">
    <source>
        <dbReference type="EMBL" id="CAG9795835.1"/>
    </source>
</evidence>
<gene>
    <name evidence="9" type="ORF">DIATSA_LOCUS13073</name>
</gene>
<feature type="region of interest" description="Disordered" evidence="8">
    <location>
        <begin position="543"/>
        <end position="562"/>
    </location>
</feature>
<reference evidence="9" key="2">
    <citation type="submission" date="2022-10" db="EMBL/GenBank/DDBJ databases">
        <authorList>
            <consortium name="ENA_rothamsted_submissions"/>
            <consortium name="culmorum"/>
            <person name="King R."/>
        </authorList>
    </citation>
    <scope>NUCLEOTIDE SEQUENCE</scope>
</reference>
<comment type="similarity">
    <text evidence="2">Belongs to the SNF2/RAD54 helicase family.</text>
</comment>
<feature type="compositionally biased region" description="Basic and acidic residues" evidence="8">
    <location>
        <begin position="134"/>
        <end position="148"/>
    </location>
</feature>
<evidence type="ECO:0000256" key="1">
    <source>
        <dbReference type="ARBA" id="ARBA00004123"/>
    </source>
</evidence>
<feature type="region of interest" description="Disordered" evidence="8">
    <location>
        <begin position="292"/>
        <end position="347"/>
    </location>
</feature>
<feature type="compositionally biased region" description="Basic residues" evidence="8">
    <location>
        <begin position="221"/>
        <end position="233"/>
    </location>
</feature>
<evidence type="ECO:0000313" key="10">
    <source>
        <dbReference type="Proteomes" id="UP001153714"/>
    </source>
</evidence>
<proteinExistence type="inferred from homology"/>
<dbReference type="GO" id="GO:0005524">
    <property type="term" value="F:ATP binding"/>
    <property type="evidence" value="ECO:0007669"/>
    <property type="project" value="UniProtKB-KW"/>
</dbReference>
<dbReference type="GO" id="GO:0004386">
    <property type="term" value="F:helicase activity"/>
    <property type="evidence" value="ECO:0007669"/>
    <property type="project" value="UniProtKB-KW"/>
</dbReference>